<reference evidence="9" key="1">
    <citation type="submission" date="2025-08" db="UniProtKB">
        <authorList>
            <consortium name="RefSeq"/>
        </authorList>
    </citation>
    <scope>IDENTIFICATION</scope>
    <source>
        <tissue evidence="9">Kidney</tissue>
    </source>
</reference>
<evidence type="ECO:0000259" key="7">
    <source>
        <dbReference type="PROSITE" id="PS51533"/>
    </source>
</evidence>
<evidence type="ECO:0000256" key="5">
    <source>
        <dbReference type="ARBA" id="ARBA00023242"/>
    </source>
</evidence>
<feature type="domain" description="PHD-type" evidence="7">
    <location>
        <begin position="62"/>
        <end position="194"/>
    </location>
</feature>
<dbReference type="InterPro" id="IPR050390">
    <property type="entry name" value="C5-Methyltransferase"/>
</dbReference>
<dbReference type="PANTHER" id="PTHR23068:SF13">
    <property type="entry name" value="DNA (CYTOSINE-5)-METHYLTRANSFERASE 3-LIKE"/>
    <property type="match status" value="1"/>
</dbReference>
<evidence type="ECO:0000256" key="6">
    <source>
        <dbReference type="SAM" id="MobiDB-lite"/>
    </source>
</evidence>
<dbReference type="InterPro" id="IPR029063">
    <property type="entry name" value="SAM-dependent_MTases_sf"/>
</dbReference>
<gene>
    <name evidence="9" type="primary">Dnmt3l</name>
</gene>
<keyword evidence="5" id="KW-0539">Nucleus</keyword>
<comment type="subcellular location">
    <subcellularLocation>
        <location evidence="1">Nucleus</location>
    </subcellularLocation>
</comment>
<dbReference type="Pfam" id="PF17980">
    <property type="entry name" value="ADD_DNMT3"/>
    <property type="match status" value="1"/>
</dbReference>
<feature type="region of interest" description="Disordered" evidence="6">
    <location>
        <begin position="1"/>
        <end position="20"/>
    </location>
</feature>
<evidence type="ECO:0000256" key="1">
    <source>
        <dbReference type="ARBA" id="ARBA00004123"/>
    </source>
</evidence>
<evidence type="ECO:0000313" key="9">
    <source>
        <dbReference type="RefSeq" id="XP_012882815.1"/>
    </source>
</evidence>
<dbReference type="Gene3D" id="3.30.40.10">
    <property type="entry name" value="Zinc/RING finger domain, C3HC4 (zinc finger)"/>
    <property type="match status" value="1"/>
</dbReference>
<evidence type="ECO:0000256" key="3">
    <source>
        <dbReference type="ARBA" id="ARBA00022771"/>
    </source>
</evidence>
<dbReference type="GeneID" id="105993970"/>
<keyword evidence="8" id="KW-1185">Reference proteome</keyword>
<dbReference type="Pfam" id="PF21255">
    <property type="entry name" value="DNMT3_ADD_GATA1-like"/>
    <property type="match status" value="1"/>
</dbReference>
<dbReference type="CTD" id="29947"/>
<protein>
    <submittedName>
        <fullName evidence="9">DNA (Cytosine-5)-methyltransferase 3-like</fullName>
    </submittedName>
</protein>
<dbReference type="GO" id="GO:0005634">
    <property type="term" value="C:nucleus"/>
    <property type="evidence" value="ECO:0007669"/>
    <property type="project" value="UniProtKB-SubCell"/>
</dbReference>
<dbReference type="GO" id="GO:0005737">
    <property type="term" value="C:cytoplasm"/>
    <property type="evidence" value="ECO:0007669"/>
    <property type="project" value="TreeGrafter"/>
</dbReference>
<dbReference type="InterPro" id="IPR013083">
    <property type="entry name" value="Znf_RING/FYVE/PHD"/>
</dbReference>
<dbReference type="Gene3D" id="3.40.50.150">
    <property type="entry name" value="Vaccinia Virus protein VP39"/>
    <property type="match status" value="1"/>
</dbReference>
<dbReference type="InterPro" id="IPR049554">
    <property type="entry name" value="DNMT3_ADD_PHD"/>
</dbReference>
<dbReference type="FunCoup" id="A0A1S3G2D2">
    <property type="interactions" value="238"/>
</dbReference>
<dbReference type="Proteomes" id="UP000081671">
    <property type="component" value="Unplaced"/>
</dbReference>
<accession>A0A1S3G2D2</accession>
<organism evidence="8 9">
    <name type="scientific">Dipodomys ordii</name>
    <name type="common">Ord's kangaroo rat</name>
    <dbReference type="NCBI Taxonomy" id="10020"/>
    <lineage>
        <taxon>Eukaryota</taxon>
        <taxon>Metazoa</taxon>
        <taxon>Chordata</taxon>
        <taxon>Craniata</taxon>
        <taxon>Vertebrata</taxon>
        <taxon>Euteleostomi</taxon>
        <taxon>Mammalia</taxon>
        <taxon>Eutheria</taxon>
        <taxon>Euarchontoglires</taxon>
        <taxon>Glires</taxon>
        <taxon>Rodentia</taxon>
        <taxon>Castorimorpha</taxon>
        <taxon>Heteromyidae</taxon>
        <taxon>Dipodomyinae</taxon>
        <taxon>Dipodomys</taxon>
    </lineage>
</organism>
<dbReference type="PANTHER" id="PTHR23068">
    <property type="entry name" value="DNA CYTOSINE-5- -METHYLTRANSFERASE 3-RELATED"/>
    <property type="match status" value="1"/>
</dbReference>
<dbReference type="RefSeq" id="XP_012882815.1">
    <property type="nucleotide sequence ID" value="XM_013027361.1"/>
</dbReference>
<dbReference type="SUPFAM" id="SSF57903">
    <property type="entry name" value="FYVE/PHD zinc finger"/>
    <property type="match status" value="1"/>
</dbReference>
<dbReference type="STRING" id="10020.ENSDORP00000026889"/>
<proteinExistence type="predicted"/>
<dbReference type="GO" id="GO:0045892">
    <property type="term" value="P:negative regulation of DNA-templated transcription"/>
    <property type="evidence" value="ECO:0007669"/>
    <property type="project" value="TreeGrafter"/>
</dbReference>
<keyword evidence="3" id="KW-0863">Zinc-finger</keyword>
<dbReference type="InterPro" id="IPR025766">
    <property type="entry name" value="ADD"/>
</dbReference>
<dbReference type="AlphaFoldDB" id="A0A1S3G2D2"/>
<dbReference type="GO" id="GO:0008047">
    <property type="term" value="F:enzyme activator activity"/>
    <property type="evidence" value="ECO:0007669"/>
    <property type="project" value="TreeGrafter"/>
</dbReference>
<evidence type="ECO:0000256" key="4">
    <source>
        <dbReference type="ARBA" id="ARBA00022833"/>
    </source>
</evidence>
<keyword evidence="2" id="KW-0479">Metal-binding</keyword>
<dbReference type="PROSITE" id="PS51533">
    <property type="entry name" value="ADD"/>
    <property type="match status" value="1"/>
</dbReference>
<dbReference type="GO" id="GO:0008270">
    <property type="term" value="F:zinc ion binding"/>
    <property type="evidence" value="ECO:0007669"/>
    <property type="project" value="UniProtKB-KW"/>
</dbReference>
<dbReference type="KEGG" id="dord:105993970"/>
<dbReference type="InterPro" id="IPR040552">
    <property type="entry name" value="DNMT3_ADD_GATA1-like"/>
</dbReference>
<dbReference type="InterPro" id="IPR011011">
    <property type="entry name" value="Znf_FYVE_PHD"/>
</dbReference>
<sequence>MALSSPTKPSLEALGSSSPGPGARHVALGLEAGDSTDVILVGSTEALRAASPPPGRDLIAYEVTVNQRNIEDICLCCGSFRVHTQHPLFVGGMCIPCKDKFLETLFQYDDDGYQGFCSICGSGDTLLICESPDCTRCYCVECVDVLVSPGTAERVQSMSFWVCFLCLPFSSSGLLQRRRKWRDQLKAFQDREAVNSLEIYKTVPVWKRAPLQVLSLFGNIKKELTSLGFLETGSASGGRVKHLEDVTNTVRREVEEWGPFDLVYGSTPPQGCDGGHSPAWYLFQFHRLLQYACPPPGDPKPFFWMFVDTLLLTPEDQDAATRFLETEPVTLQDVRGEAVHGAVRLWSNIPAVRSKHKALGPAEELALLTHTGPAGPPGRRLPAGPATLVKNCFLPLREYFKYFSQNSFLFTSVSRSPQEGQDGLPGPPARGPWASAGRPSCMGFGAPREGWGEIPDTGAAGAPGSGCERARPWTREPLLATEGEAPGRDPWPATN</sequence>
<evidence type="ECO:0000313" key="8">
    <source>
        <dbReference type="Proteomes" id="UP000081671"/>
    </source>
</evidence>
<dbReference type="OrthoDB" id="641149at2759"/>
<feature type="region of interest" description="Disordered" evidence="6">
    <location>
        <begin position="414"/>
        <end position="495"/>
    </location>
</feature>
<name>A0A1S3G2D2_DIPOR</name>
<dbReference type="InParanoid" id="A0A1S3G2D2"/>
<evidence type="ECO:0000256" key="2">
    <source>
        <dbReference type="ARBA" id="ARBA00022723"/>
    </source>
</evidence>
<keyword evidence="4" id="KW-0862">Zinc</keyword>